<evidence type="ECO:0000256" key="3">
    <source>
        <dbReference type="ARBA" id="ARBA00023277"/>
    </source>
</evidence>
<dbReference type="Pfam" id="PF00331">
    <property type="entry name" value="Glyco_hydro_10"/>
    <property type="match status" value="1"/>
</dbReference>
<evidence type="ECO:0000313" key="10">
    <source>
        <dbReference type="Proteomes" id="UP000823388"/>
    </source>
</evidence>
<evidence type="ECO:0000256" key="5">
    <source>
        <dbReference type="ARBA" id="ARBA00023326"/>
    </source>
</evidence>
<gene>
    <name evidence="9" type="ORF">PVAP13_5KG104900</name>
</gene>
<dbReference type="EMBL" id="CM029045">
    <property type="protein sequence ID" value="KAG2595848.1"/>
    <property type="molecule type" value="Genomic_DNA"/>
</dbReference>
<dbReference type="Proteomes" id="UP000823388">
    <property type="component" value="Chromosome 5K"/>
</dbReference>
<sequence length="582" mass="63683">MAFAEEETAHFGMNLVDGHCDSEDGLAGWAPSGSCTLSAHAEDPPAADALPPPLAATADGDDDEEEEEAVWRARKPSGRYVLAAHRRDEKDGLCRALSRAPRPKVTYRVAGWVGVGGGGAEGSHAVHVEVRVDDHRRVGGGVVVVEPGKWGDIKGSFRVDDDEPPRGAKVYVHGPPAGVDFKVMDLQVCAVNKIPRLRHLRKKADRVRKRDVVLKLSSRGAEDGVSGVAGARIQVIQVQNSFPIGSCITKAGIQNPAYVDFFTRHFDWAVLENELKWYYTEAVQGLVSYADADELIGFCDRHGKPVRGHCIFWAVENAVQPWVRALNGDQLRAAVEARLRGLVSRYAGRFPHYEVNNEMLHGAFFSQRLGDDVNAHMFRETARIDPAPALFVNDYNVESANDPNATPEKYVALVTDLQRRGAPVGGIGIQGHVTHPVGDIICDALDKLAATGLPIWVTELDVSAADEAVRADDLEIVLREAFAHPAVEGVMLWGFMQGHMWRSHGQLVNADGRLTEAGSRFAGLRREWTSHARGKVDADGTFRFRGFHGTYQVFLTTAAGEVKKQTFDVKKGDVPLVLDMNF</sequence>
<keyword evidence="10" id="KW-1185">Reference proteome</keyword>
<dbReference type="InterPro" id="IPR017853">
    <property type="entry name" value="GH"/>
</dbReference>
<dbReference type="AlphaFoldDB" id="A0A8T0SFR0"/>
<evidence type="ECO:0000256" key="7">
    <source>
        <dbReference type="SAM" id="MobiDB-lite"/>
    </source>
</evidence>
<dbReference type="SMART" id="SM00633">
    <property type="entry name" value="Glyco_10"/>
    <property type="match status" value="1"/>
</dbReference>
<feature type="region of interest" description="Disordered" evidence="7">
    <location>
        <begin position="31"/>
        <end position="69"/>
    </location>
</feature>
<evidence type="ECO:0000313" key="9">
    <source>
        <dbReference type="EMBL" id="KAG2595848.1"/>
    </source>
</evidence>
<dbReference type="PRINTS" id="PR00134">
    <property type="entry name" value="GLHYDRLASE10"/>
</dbReference>
<keyword evidence="5" id="KW-0624">Polysaccharide degradation</keyword>
<dbReference type="InterPro" id="IPR008979">
    <property type="entry name" value="Galactose-bd-like_sf"/>
</dbReference>
<dbReference type="Gene3D" id="3.20.20.80">
    <property type="entry name" value="Glycosidases"/>
    <property type="match status" value="1"/>
</dbReference>
<evidence type="ECO:0000256" key="6">
    <source>
        <dbReference type="PROSITE-ProRule" id="PRU10061"/>
    </source>
</evidence>
<feature type="compositionally biased region" description="Acidic residues" evidence="7">
    <location>
        <begin position="59"/>
        <end position="68"/>
    </location>
</feature>
<comment type="similarity">
    <text evidence="1">Belongs to the glycosyl hydrolase 10 (cellulase F) family.</text>
</comment>
<dbReference type="PROSITE" id="PS51760">
    <property type="entry name" value="GH10_2"/>
    <property type="match status" value="1"/>
</dbReference>
<dbReference type="GO" id="GO:0031176">
    <property type="term" value="F:endo-1,4-beta-xylanase activity"/>
    <property type="evidence" value="ECO:0007669"/>
    <property type="project" value="UniProtKB-ARBA"/>
</dbReference>
<protein>
    <recommendedName>
        <fullName evidence="8">GH10 domain-containing protein</fullName>
    </recommendedName>
</protein>
<dbReference type="InterPro" id="IPR001000">
    <property type="entry name" value="GH10_dom"/>
</dbReference>
<evidence type="ECO:0000256" key="2">
    <source>
        <dbReference type="ARBA" id="ARBA00022801"/>
    </source>
</evidence>
<dbReference type="InterPro" id="IPR031158">
    <property type="entry name" value="GH10_AS"/>
</dbReference>
<dbReference type="GO" id="GO:0000272">
    <property type="term" value="P:polysaccharide catabolic process"/>
    <property type="evidence" value="ECO:0007669"/>
    <property type="project" value="UniProtKB-KW"/>
</dbReference>
<keyword evidence="2" id="KW-0378">Hydrolase</keyword>
<evidence type="ECO:0000256" key="1">
    <source>
        <dbReference type="ARBA" id="ARBA00007495"/>
    </source>
</evidence>
<dbReference type="PANTHER" id="PTHR31490">
    <property type="entry name" value="GLYCOSYL HYDROLASE"/>
    <property type="match status" value="1"/>
</dbReference>
<evidence type="ECO:0000256" key="4">
    <source>
        <dbReference type="ARBA" id="ARBA00023295"/>
    </source>
</evidence>
<organism evidence="9 10">
    <name type="scientific">Panicum virgatum</name>
    <name type="common">Blackwell switchgrass</name>
    <dbReference type="NCBI Taxonomy" id="38727"/>
    <lineage>
        <taxon>Eukaryota</taxon>
        <taxon>Viridiplantae</taxon>
        <taxon>Streptophyta</taxon>
        <taxon>Embryophyta</taxon>
        <taxon>Tracheophyta</taxon>
        <taxon>Spermatophyta</taxon>
        <taxon>Magnoliopsida</taxon>
        <taxon>Liliopsida</taxon>
        <taxon>Poales</taxon>
        <taxon>Poaceae</taxon>
        <taxon>PACMAD clade</taxon>
        <taxon>Panicoideae</taxon>
        <taxon>Panicodae</taxon>
        <taxon>Paniceae</taxon>
        <taxon>Panicinae</taxon>
        <taxon>Panicum</taxon>
        <taxon>Panicum sect. Hiantes</taxon>
    </lineage>
</organism>
<name>A0A8T0SFR0_PANVG</name>
<proteinExistence type="inferred from homology"/>
<feature type="domain" description="GH10" evidence="8">
    <location>
        <begin position="229"/>
        <end position="524"/>
    </location>
</feature>
<comment type="caution">
    <text evidence="9">The sequence shown here is derived from an EMBL/GenBank/DDBJ whole genome shotgun (WGS) entry which is preliminary data.</text>
</comment>
<feature type="active site" description="Nucleophile" evidence="6">
    <location>
        <position position="459"/>
    </location>
</feature>
<dbReference type="SUPFAM" id="SSF49785">
    <property type="entry name" value="Galactose-binding domain-like"/>
    <property type="match status" value="1"/>
</dbReference>
<dbReference type="PROSITE" id="PS00591">
    <property type="entry name" value="GH10_1"/>
    <property type="match status" value="1"/>
</dbReference>
<reference evidence="9" key="1">
    <citation type="submission" date="2020-05" db="EMBL/GenBank/DDBJ databases">
        <title>WGS assembly of Panicum virgatum.</title>
        <authorList>
            <person name="Lovell J.T."/>
            <person name="Jenkins J."/>
            <person name="Shu S."/>
            <person name="Juenger T.E."/>
            <person name="Schmutz J."/>
        </authorList>
    </citation>
    <scope>NUCLEOTIDE SEQUENCE</scope>
    <source>
        <strain evidence="9">AP13</strain>
    </source>
</reference>
<dbReference type="InterPro" id="IPR044846">
    <property type="entry name" value="GH10"/>
</dbReference>
<dbReference type="Gene3D" id="2.60.120.260">
    <property type="entry name" value="Galactose-binding domain-like"/>
    <property type="match status" value="1"/>
</dbReference>
<dbReference type="PANTHER" id="PTHR31490:SF42">
    <property type="entry name" value="OS01G0134800 PROTEIN"/>
    <property type="match status" value="1"/>
</dbReference>
<keyword evidence="4" id="KW-0326">Glycosidase</keyword>
<accession>A0A8T0SFR0</accession>
<keyword evidence="3" id="KW-0119">Carbohydrate metabolism</keyword>
<dbReference type="SUPFAM" id="SSF51445">
    <property type="entry name" value="(Trans)glycosidases"/>
    <property type="match status" value="1"/>
</dbReference>
<evidence type="ECO:0000259" key="8">
    <source>
        <dbReference type="PROSITE" id="PS51760"/>
    </source>
</evidence>